<dbReference type="PANTHER" id="PTHR33542:SF5">
    <property type="entry name" value="FERROCHELATASE CHE1"/>
    <property type="match status" value="1"/>
</dbReference>
<proteinExistence type="predicted"/>
<dbReference type="InterPro" id="IPR050963">
    <property type="entry name" value="Sirohydro_Cobaltochel/CbiX"/>
</dbReference>
<keyword evidence="2" id="KW-0456">Lyase</keyword>
<dbReference type="EMBL" id="FXAC01000009">
    <property type="protein sequence ID" value="SMF10223.1"/>
    <property type="molecule type" value="Genomic_DNA"/>
</dbReference>
<evidence type="ECO:0000256" key="3">
    <source>
        <dbReference type="SAM" id="MobiDB-lite"/>
    </source>
</evidence>
<evidence type="ECO:0000313" key="5">
    <source>
        <dbReference type="Proteomes" id="UP000192929"/>
    </source>
</evidence>
<dbReference type="CDD" id="cd03416">
    <property type="entry name" value="CbiX_SirB_N"/>
    <property type="match status" value="1"/>
</dbReference>
<dbReference type="AlphaFoldDB" id="A0A1X7D7A3"/>
<dbReference type="Pfam" id="PF01903">
    <property type="entry name" value="CbiX"/>
    <property type="match status" value="2"/>
</dbReference>
<accession>A0A1X7D7A3</accession>
<dbReference type="Proteomes" id="UP000192929">
    <property type="component" value="Unassembled WGS sequence"/>
</dbReference>
<evidence type="ECO:0000313" key="4">
    <source>
        <dbReference type="EMBL" id="SMF10223.1"/>
    </source>
</evidence>
<gene>
    <name evidence="4" type="ORF">SAMN06296028_10937</name>
</gene>
<dbReference type="InterPro" id="IPR002762">
    <property type="entry name" value="CbiX-like"/>
</dbReference>
<dbReference type="SUPFAM" id="SSF53800">
    <property type="entry name" value="Chelatase"/>
    <property type="match status" value="1"/>
</dbReference>
<organism evidence="4 5">
    <name type="scientific">Kocuria marina subsp. indica</name>
    <dbReference type="NCBI Taxonomy" id="1049583"/>
    <lineage>
        <taxon>Bacteria</taxon>
        <taxon>Bacillati</taxon>
        <taxon>Actinomycetota</taxon>
        <taxon>Actinomycetes</taxon>
        <taxon>Micrococcales</taxon>
        <taxon>Micrococcaceae</taxon>
        <taxon>Kocuria</taxon>
    </lineage>
</organism>
<evidence type="ECO:0000256" key="2">
    <source>
        <dbReference type="ARBA" id="ARBA00023239"/>
    </source>
</evidence>
<sequence length="306" mass="32018">MGHGARAALILVIGPATAASRMRRATWETGIMDCVNTHPASAPVLLACAHGTRDERGQRAVAALVEQVRAALPEVDVVDTWVDVQEPDLVARTREHAEHPAVVVPLLLSAGYHVFVDMARAVQSSPQHVVAAALGPDRRLAGVMARRLTEALDAAGAPGLAPADRVLMVAAGSSDPRSRDDCELMARYLGDALGTPVTAAYLSAAQPSVPDAVAAARAELGQHSERPGSHGRASRPYAAQSSETTPADAGRVLLVPYLLAPGFFHGRVLTAGGDVVAEPLLVHPGSVPPELMELTVEHYREAASRA</sequence>
<protein>
    <submittedName>
        <fullName evidence="4">Sirohydrochlorin ferrochelatase</fullName>
    </submittedName>
</protein>
<name>A0A1X7D7A3_9MICC</name>
<dbReference type="GO" id="GO:0016829">
    <property type="term" value="F:lyase activity"/>
    <property type="evidence" value="ECO:0007669"/>
    <property type="project" value="UniProtKB-KW"/>
</dbReference>
<feature type="region of interest" description="Disordered" evidence="3">
    <location>
        <begin position="220"/>
        <end position="244"/>
    </location>
</feature>
<dbReference type="GO" id="GO:0046872">
    <property type="term" value="F:metal ion binding"/>
    <property type="evidence" value="ECO:0007669"/>
    <property type="project" value="UniProtKB-KW"/>
</dbReference>
<dbReference type="Gene3D" id="3.40.50.1400">
    <property type="match status" value="2"/>
</dbReference>
<keyword evidence="1" id="KW-0479">Metal-binding</keyword>
<keyword evidence="5" id="KW-1185">Reference proteome</keyword>
<evidence type="ECO:0000256" key="1">
    <source>
        <dbReference type="ARBA" id="ARBA00022723"/>
    </source>
</evidence>
<dbReference type="PANTHER" id="PTHR33542">
    <property type="entry name" value="SIROHYDROCHLORIN FERROCHELATASE, CHLOROPLASTIC"/>
    <property type="match status" value="1"/>
</dbReference>
<reference evidence="5" key="1">
    <citation type="submission" date="2017-04" db="EMBL/GenBank/DDBJ databases">
        <authorList>
            <person name="Varghese N."/>
            <person name="Submissions S."/>
        </authorList>
    </citation>
    <scope>NUCLEOTIDE SEQUENCE [LARGE SCALE GENOMIC DNA]</scope>
    <source>
        <strain evidence="5">NIO-1021</strain>
    </source>
</reference>